<proteinExistence type="predicted"/>
<reference evidence="1" key="1">
    <citation type="submission" date="2021-03" db="EMBL/GenBank/DDBJ databases">
        <title>Draft genome sequence of rust myrtle Austropuccinia psidii MF-1, a brazilian biotype.</title>
        <authorList>
            <person name="Quecine M.C."/>
            <person name="Pachon D.M.R."/>
            <person name="Bonatelli M.L."/>
            <person name="Correr F.H."/>
            <person name="Franceschini L.M."/>
            <person name="Leite T.F."/>
            <person name="Margarido G.R.A."/>
            <person name="Almeida C.A."/>
            <person name="Ferrarezi J.A."/>
            <person name="Labate C.A."/>
        </authorList>
    </citation>
    <scope>NUCLEOTIDE SEQUENCE</scope>
    <source>
        <strain evidence="1">MF-1</strain>
    </source>
</reference>
<evidence type="ECO:0000313" key="2">
    <source>
        <dbReference type="Proteomes" id="UP000765509"/>
    </source>
</evidence>
<sequence length="118" mass="13347">MASGNHHRPPAQLQERIPLKFRGRCFLPQCTPHSRIQEWCIYGIIYHYAPFLLRNPMVMLSGPNYIISNQAPNPSPISKEDLSAIQSGNSLEATRRPFEDPNHLALQDLGCQFSSGLF</sequence>
<protein>
    <submittedName>
        <fullName evidence="1">Uncharacterized protein</fullName>
    </submittedName>
</protein>
<dbReference type="EMBL" id="AVOT02153481">
    <property type="protein sequence ID" value="MBW0593286.1"/>
    <property type="molecule type" value="Genomic_DNA"/>
</dbReference>
<name>A0A9Q3QBN8_9BASI</name>
<keyword evidence="2" id="KW-1185">Reference proteome</keyword>
<comment type="caution">
    <text evidence="1">The sequence shown here is derived from an EMBL/GenBank/DDBJ whole genome shotgun (WGS) entry which is preliminary data.</text>
</comment>
<organism evidence="1 2">
    <name type="scientific">Austropuccinia psidii MF-1</name>
    <dbReference type="NCBI Taxonomy" id="1389203"/>
    <lineage>
        <taxon>Eukaryota</taxon>
        <taxon>Fungi</taxon>
        <taxon>Dikarya</taxon>
        <taxon>Basidiomycota</taxon>
        <taxon>Pucciniomycotina</taxon>
        <taxon>Pucciniomycetes</taxon>
        <taxon>Pucciniales</taxon>
        <taxon>Sphaerophragmiaceae</taxon>
        <taxon>Austropuccinia</taxon>
    </lineage>
</organism>
<dbReference type="Proteomes" id="UP000765509">
    <property type="component" value="Unassembled WGS sequence"/>
</dbReference>
<evidence type="ECO:0000313" key="1">
    <source>
        <dbReference type="EMBL" id="MBW0593286.1"/>
    </source>
</evidence>
<dbReference type="AlphaFoldDB" id="A0A9Q3QBN8"/>
<gene>
    <name evidence="1" type="ORF">O181_133001</name>
</gene>
<accession>A0A9Q3QBN8</accession>